<dbReference type="GO" id="GO:0005886">
    <property type="term" value="C:plasma membrane"/>
    <property type="evidence" value="ECO:0007669"/>
    <property type="project" value="TreeGrafter"/>
</dbReference>
<evidence type="ECO:0000313" key="1">
    <source>
        <dbReference type="EnsemblPlants" id="EMT17181"/>
    </source>
</evidence>
<accession>R7W6Z8</accession>
<dbReference type="Gene3D" id="3.40.50.410">
    <property type="entry name" value="von Willebrand factor, type A domain"/>
    <property type="match status" value="1"/>
</dbReference>
<dbReference type="SMART" id="SM00327">
    <property type="entry name" value="VWA"/>
    <property type="match status" value="1"/>
</dbReference>
<dbReference type="SUPFAM" id="SSF53300">
    <property type="entry name" value="vWA-like"/>
    <property type="match status" value="1"/>
</dbReference>
<dbReference type="EnsemblPlants" id="EMT17181">
    <property type="protein sequence ID" value="EMT17181"/>
    <property type="gene ID" value="F775_33036"/>
</dbReference>
<sequence>MGLAPGPQPLVPVRGRNRDRRMAISPGQLLKRKKGILFLDNFQEKVKYTFLDYISYGFELNFMVAIDFTASNGNPGSQWSWHYIDPSGSLNLYQQAIQGVGKVLRLYGNGSKIQALGFGASIQGHHLSYCFNLVNEELTGVTEVFAAYESTLKVVSLAGPTMFGPVINKAAEIVSHSVENGNKTYSVLLIITAGVFTDKQETIDSIVRASELPLSILIVGVGDDDFTEIKMLEAGYGKRLESSTGHVASRDIVQFARMKKNGGQKVLQGLLDKLPGQLVEYISSPRPVDYHTLDKLGLAIGKTERYFATNHLGVFGSKLL</sequence>
<dbReference type="InterPro" id="IPR036465">
    <property type="entry name" value="vWFA_dom_sf"/>
</dbReference>
<protein>
    <submittedName>
        <fullName evidence="1">Uncharacterized protein</fullName>
    </submittedName>
</protein>
<name>R7W6Z8_AEGTA</name>
<dbReference type="GO" id="GO:0071277">
    <property type="term" value="P:cellular response to calcium ion"/>
    <property type="evidence" value="ECO:0007669"/>
    <property type="project" value="TreeGrafter"/>
</dbReference>
<organism evidence="1">
    <name type="scientific">Aegilops tauschii</name>
    <name type="common">Tausch's goatgrass</name>
    <name type="synonym">Aegilops squarrosa</name>
    <dbReference type="NCBI Taxonomy" id="37682"/>
    <lineage>
        <taxon>Eukaryota</taxon>
        <taxon>Viridiplantae</taxon>
        <taxon>Streptophyta</taxon>
        <taxon>Embryophyta</taxon>
        <taxon>Tracheophyta</taxon>
        <taxon>Spermatophyta</taxon>
        <taxon>Magnoliopsida</taxon>
        <taxon>Liliopsida</taxon>
        <taxon>Poales</taxon>
        <taxon>Poaceae</taxon>
        <taxon>BOP clade</taxon>
        <taxon>Pooideae</taxon>
        <taxon>Triticodae</taxon>
        <taxon>Triticeae</taxon>
        <taxon>Triticinae</taxon>
        <taxon>Aegilops</taxon>
    </lineage>
</organism>
<dbReference type="InterPro" id="IPR002035">
    <property type="entry name" value="VWF_A"/>
</dbReference>
<dbReference type="PANTHER" id="PTHR10857:SF120">
    <property type="entry name" value="PROTEIN BONZAI 3"/>
    <property type="match status" value="1"/>
</dbReference>
<reference evidence="1" key="1">
    <citation type="submission" date="2015-06" db="UniProtKB">
        <authorList>
            <consortium name="EnsemblPlants"/>
        </authorList>
    </citation>
    <scope>IDENTIFICATION</scope>
</reference>
<proteinExistence type="predicted"/>
<dbReference type="InterPro" id="IPR010734">
    <property type="entry name" value="Copine_C"/>
</dbReference>
<dbReference type="PANTHER" id="PTHR10857">
    <property type="entry name" value="COPINE"/>
    <property type="match status" value="1"/>
</dbReference>
<dbReference type="GO" id="GO:0005544">
    <property type="term" value="F:calcium-dependent phospholipid binding"/>
    <property type="evidence" value="ECO:0007669"/>
    <property type="project" value="InterPro"/>
</dbReference>
<dbReference type="AlphaFoldDB" id="R7W6Z8"/>
<dbReference type="Pfam" id="PF07002">
    <property type="entry name" value="Copine"/>
    <property type="match status" value="1"/>
</dbReference>
<dbReference type="InterPro" id="IPR045052">
    <property type="entry name" value="Copine"/>
</dbReference>
<dbReference type="ExpressionAtlas" id="R7W6Z8">
    <property type="expression patterns" value="baseline"/>
</dbReference>
<dbReference type="PROSITE" id="PS50234">
    <property type="entry name" value="VWFA"/>
    <property type="match status" value="1"/>
</dbReference>